<reference evidence="2" key="1">
    <citation type="journal article" date="2019" name="Sci. Rep.">
        <title>Draft genome of Tanacetum cinerariifolium, the natural source of mosquito coil.</title>
        <authorList>
            <person name="Yamashiro T."/>
            <person name="Shiraishi A."/>
            <person name="Satake H."/>
            <person name="Nakayama K."/>
        </authorList>
    </citation>
    <scope>NUCLEOTIDE SEQUENCE</scope>
</reference>
<organism evidence="2">
    <name type="scientific">Tanacetum cinerariifolium</name>
    <name type="common">Dalmatian daisy</name>
    <name type="synonym">Chrysanthemum cinerariifolium</name>
    <dbReference type="NCBI Taxonomy" id="118510"/>
    <lineage>
        <taxon>Eukaryota</taxon>
        <taxon>Viridiplantae</taxon>
        <taxon>Streptophyta</taxon>
        <taxon>Embryophyta</taxon>
        <taxon>Tracheophyta</taxon>
        <taxon>Spermatophyta</taxon>
        <taxon>Magnoliopsida</taxon>
        <taxon>eudicotyledons</taxon>
        <taxon>Gunneridae</taxon>
        <taxon>Pentapetalae</taxon>
        <taxon>asterids</taxon>
        <taxon>campanulids</taxon>
        <taxon>Asterales</taxon>
        <taxon>Asteraceae</taxon>
        <taxon>Asteroideae</taxon>
        <taxon>Anthemideae</taxon>
        <taxon>Anthemidinae</taxon>
        <taxon>Tanacetum</taxon>
    </lineage>
</organism>
<feature type="compositionally biased region" description="Low complexity" evidence="1">
    <location>
        <begin position="145"/>
        <end position="157"/>
    </location>
</feature>
<feature type="region of interest" description="Disordered" evidence="1">
    <location>
        <begin position="137"/>
        <end position="172"/>
    </location>
</feature>
<sequence>MTALVIFISSDVSVESVRSSFPRVILIGSISVEVSVAPEVGAASVASPVEVLELDTHSSSEANPSKISPPPVSVTPMVSPFLCSDDSESDTEIPERHVSPTTSTLEIPIALPFYLHRLLLYTLHHFDRFTSGSSSSHSFSDHSSSRHPSSGHSLSRHTPPNTSDADSSTPQRFVYPPLARPLRCSESYLCWRFDPLSTMYPSTTSKSSAKDSSFESSARPSRKICRSPAAIAGINACIGMEVDVGIDVEEEVEDEAESSDRGTIEVGVDIDAGIDILDDRVDSLRRHMALSQEEFRQQSKNSLTYVEEVLSAYEEARAANALEAENQSQNDSDGWK</sequence>
<protein>
    <submittedName>
        <fullName evidence="2">Uncharacterized protein</fullName>
    </submittedName>
</protein>
<accession>A0A6L2JYY2</accession>
<name>A0A6L2JYY2_TANCI</name>
<dbReference type="AlphaFoldDB" id="A0A6L2JYY2"/>
<dbReference type="EMBL" id="BKCJ010001553">
    <property type="protein sequence ID" value="GEU42318.1"/>
    <property type="molecule type" value="Genomic_DNA"/>
</dbReference>
<feature type="compositionally biased region" description="Polar residues" evidence="1">
    <location>
        <begin position="158"/>
        <end position="171"/>
    </location>
</feature>
<evidence type="ECO:0000256" key="1">
    <source>
        <dbReference type="SAM" id="MobiDB-lite"/>
    </source>
</evidence>
<evidence type="ECO:0000313" key="2">
    <source>
        <dbReference type="EMBL" id="GEU42318.1"/>
    </source>
</evidence>
<gene>
    <name evidence="2" type="ORF">Tci_014296</name>
</gene>
<comment type="caution">
    <text evidence="2">The sequence shown here is derived from an EMBL/GenBank/DDBJ whole genome shotgun (WGS) entry which is preliminary data.</text>
</comment>
<proteinExistence type="predicted"/>